<keyword evidence="2" id="KW-1185">Reference proteome</keyword>
<reference evidence="1 2" key="1">
    <citation type="submission" date="2017-02" db="EMBL/GenBank/DDBJ databases">
        <title>A novel roseosiphophage isolated from the oligotrophic South China Sea.</title>
        <authorList>
            <person name="Yang Y."/>
            <person name="Cai L."/>
            <person name="Zhang R."/>
        </authorList>
    </citation>
    <scope>NUCLEOTIDE SEQUENCE [LARGE SCALE GENOMIC DNA]</scope>
</reference>
<organism evidence="1 2">
    <name type="scientific">Dinoroseobacter phage vB_DshS-R5C</name>
    <dbReference type="NCBI Taxonomy" id="1965368"/>
    <lineage>
        <taxon>Viruses</taxon>
        <taxon>Duplodnaviria</taxon>
        <taxon>Heunggongvirae</taxon>
        <taxon>Uroviricota</taxon>
        <taxon>Caudoviricetes</taxon>
        <taxon>Nanhaivirus</taxon>
        <taxon>Nanhaivirus D5C</taxon>
    </lineage>
</organism>
<gene>
    <name evidence="1" type="ORF">vBDshSR5C_54</name>
</gene>
<evidence type="ECO:0000313" key="2">
    <source>
        <dbReference type="Proteomes" id="UP000224401"/>
    </source>
</evidence>
<proteinExistence type="predicted"/>
<dbReference type="Proteomes" id="UP000224401">
    <property type="component" value="Segment"/>
</dbReference>
<dbReference type="EMBL" id="KY606587">
    <property type="protein sequence ID" value="ARB06108.1"/>
    <property type="molecule type" value="Genomic_DNA"/>
</dbReference>
<name>A0A1V0DYA0_9CAUD</name>
<sequence length="148" mass="16894">MSDRNSRQLSFILSLPTLFLLITLGFIPVMFPIMAQWEGNLMPVVRNVEVREVENTETGIIVDVHFDKVRSCEFLGISWYDSFGDRAPCYSTSTMRAISRGRDLSWRTRMRARGSCLGSTSSTDWLRSRHIAAIRSGSLTRDSILERD</sequence>
<protein>
    <submittedName>
        <fullName evidence="1">Uncharacterized protein</fullName>
    </submittedName>
</protein>
<evidence type="ECO:0000313" key="1">
    <source>
        <dbReference type="EMBL" id="ARB06108.1"/>
    </source>
</evidence>
<accession>A0A1V0DYA0</accession>